<keyword evidence="1" id="KW-1133">Transmembrane helix</keyword>
<keyword evidence="1" id="KW-0812">Transmembrane</keyword>
<feature type="transmembrane region" description="Helical" evidence="1">
    <location>
        <begin position="81"/>
        <end position="104"/>
    </location>
</feature>
<feature type="transmembrane region" description="Helical" evidence="1">
    <location>
        <begin position="46"/>
        <end position="69"/>
    </location>
</feature>
<sequence length="108" mass="11550">MHTADSRDAVAHKGTLRIDLLRVGLATAVILLAPLVAMQFTHQVAWTGFDFAIAALLLSGAGLACLRTARRVAHRQPWQRIAAVAAVALAAVWLWLELAVGVLFKLGS</sequence>
<evidence type="ECO:0000313" key="2">
    <source>
        <dbReference type="EMBL" id="TXF99555.1"/>
    </source>
</evidence>
<dbReference type="EMBL" id="VPFD01000012">
    <property type="protein sequence ID" value="TXF99555.1"/>
    <property type="molecule type" value="Genomic_DNA"/>
</dbReference>
<keyword evidence="1" id="KW-0472">Membrane</keyword>
<keyword evidence="3" id="KW-1185">Reference proteome</keyword>
<dbReference type="Proteomes" id="UP000321413">
    <property type="component" value="Unassembled WGS sequence"/>
</dbReference>
<evidence type="ECO:0000313" key="3">
    <source>
        <dbReference type="Proteomes" id="UP000321413"/>
    </source>
</evidence>
<organism evidence="2 3">
    <name type="scientific">Massilia arenae</name>
    <dbReference type="NCBI Taxonomy" id="2603288"/>
    <lineage>
        <taxon>Bacteria</taxon>
        <taxon>Pseudomonadati</taxon>
        <taxon>Pseudomonadota</taxon>
        <taxon>Betaproteobacteria</taxon>
        <taxon>Burkholderiales</taxon>
        <taxon>Oxalobacteraceae</taxon>
        <taxon>Telluria group</taxon>
        <taxon>Massilia</taxon>
    </lineage>
</organism>
<reference evidence="2 3" key="1">
    <citation type="submission" date="2019-08" db="EMBL/GenBank/DDBJ databases">
        <title>Massilia golmudensis sp. nov., isolated from sand in the Qinghai-Tibetan Plateau.</title>
        <authorList>
            <person name="Zhang B."/>
        </authorList>
    </citation>
    <scope>NUCLEOTIDE SEQUENCE [LARGE SCALE GENOMIC DNA]</scope>
    <source>
        <strain evidence="2 3">GEM5</strain>
    </source>
</reference>
<gene>
    <name evidence="2" type="ORF">FVD38_12090</name>
</gene>
<name>A0A5C7G3N3_9BURK</name>
<proteinExistence type="predicted"/>
<protein>
    <submittedName>
        <fullName evidence="2">Uncharacterized protein</fullName>
    </submittedName>
</protein>
<dbReference type="AlphaFoldDB" id="A0A5C7G3N3"/>
<comment type="caution">
    <text evidence="2">The sequence shown here is derived from an EMBL/GenBank/DDBJ whole genome shotgun (WGS) entry which is preliminary data.</text>
</comment>
<evidence type="ECO:0000256" key="1">
    <source>
        <dbReference type="SAM" id="Phobius"/>
    </source>
</evidence>
<accession>A0A5C7G3N3</accession>
<feature type="transmembrane region" description="Helical" evidence="1">
    <location>
        <begin position="20"/>
        <end position="40"/>
    </location>
</feature>
<dbReference type="RefSeq" id="WP_123072067.1">
    <property type="nucleotide sequence ID" value="NZ_VPFD01000012.1"/>
</dbReference>